<keyword evidence="2" id="KW-1185">Reference proteome</keyword>
<dbReference type="AlphaFoldDB" id="A0A1X7DI39"/>
<name>A0A1X7DI39_TRICW</name>
<dbReference type="EMBL" id="FXAH01000003">
    <property type="protein sequence ID" value="SMF15771.1"/>
    <property type="molecule type" value="Genomic_DNA"/>
</dbReference>
<sequence length="231" mass="26409">MKARMTVVRTAIGDIKPYGNANESPFGHVFAFVARVKVLSRGFGSASDDGIDCPTLQWNERIEWFEYDALDDRWRHRGDVIADMYQRHRASRTFRDWNEFRHTAAKDDRKAPVDLRRTASEKDAKHWIARNGFEWDSRIADRPGMGVRGGNRGGAGESLAVGPSRRRVVHFDLGFSGGSPRVRATQVLETRNGVPTIHKFIAKEMTRSETSDPDNLERWRGQIDLPQDWEL</sequence>
<dbReference type="Proteomes" id="UP000192911">
    <property type="component" value="Unassembled WGS sequence"/>
</dbReference>
<dbReference type="STRING" id="28094.SAMN06295900_103248"/>
<dbReference type="RefSeq" id="WP_386092033.1">
    <property type="nucleotide sequence ID" value="NZ_JBHUGW010000001.1"/>
</dbReference>
<reference evidence="2" key="1">
    <citation type="submission" date="2017-04" db="EMBL/GenBank/DDBJ databases">
        <authorList>
            <person name="Varghese N."/>
            <person name="Submissions S."/>
        </authorList>
    </citation>
    <scope>NUCLEOTIDE SEQUENCE [LARGE SCALE GENOMIC DNA]</scope>
    <source>
        <strain evidence="2">Ballard 720</strain>
    </source>
</reference>
<proteinExistence type="predicted"/>
<organism evidence="1 2">
    <name type="scientific">Trinickia caryophylli</name>
    <name type="common">Paraburkholderia caryophylli</name>
    <dbReference type="NCBI Taxonomy" id="28094"/>
    <lineage>
        <taxon>Bacteria</taxon>
        <taxon>Pseudomonadati</taxon>
        <taxon>Pseudomonadota</taxon>
        <taxon>Betaproteobacteria</taxon>
        <taxon>Burkholderiales</taxon>
        <taxon>Burkholderiaceae</taxon>
        <taxon>Trinickia</taxon>
    </lineage>
</organism>
<accession>A0A1X7DI39</accession>
<evidence type="ECO:0000313" key="1">
    <source>
        <dbReference type="EMBL" id="SMF15771.1"/>
    </source>
</evidence>
<evidence type="ECO:0000313" key="2">
    <source>
        <dbReference type="Proteomes" id="UP000192911"/>
    </source>
</evidence>
<protein>
    <submittedName>
        <fullName evidence="1">Uncharacterized protein</fullName>
    </submittedName>
</protein>
<gene>
    <name evidence="1" type="ORF">SAMN06295900_103248</name>
</gene>